<dbReference type="InterPro" id="IPR001173">
    <property type="entry name" value="Glyco_trans_2-like"/>
</dbReference>
<evidence type="ECO:0000256" key="1">
    <source>
        <dbReference type="ARBA" id="ARBA00022676"/>
    </source>
</evidence>
<evidence type="ECO:0000256" key="2">
    <source>
        <dbReference type="ARBA" id="ARBA00022679"/>
    </source>
</evidence>
<proteinExistence type="predicted"/>
<dbReference type="EMBL" id="CVTD020000016">
    <property type="protein sequence ID" value="CRZ34731.1"/>
    <property type="molecule type" value="Genomic_DNA"/>
</dbReference>
<dbReference type="Proteomes" id="UP000236497">
    <property type="component" value="Unassembled WGS sequence"/>
</dbReference>
<gene>
    <name evidence="4" type="ORF">HHT355_1530</name>
</gene>
<evidence type="ECO:0000259" key="3">
    <source>
        <dbReference type="Pfam" id="PF00535"/>
    </source>
</evidence>
<evidence type="ECO:0000313" key="4">
    <source>
        <dbReference type="EMBL" id="CRZ34731.1"/>
    </source>
</evidence>
<feature type="domain" description="Glycosyltransferase 2-like" evidence="3">
    <location>
        <begin position="8"/>
        <end position="143"/>
    </location>
</feature>
<protein>
    <recommendedName>
        <fullName evidence="3">Glycosyltransferase 2-like domain-containing protein</fullName>
    </recommendedName>
</protein>
<dbReference type="RefSeq" id="WP_158245927.1">
    <property type="nucleotide sequence ID" value="NZ_CVTD020000016.1"/>
</dbReference>
<dbReference type="PANTHER" id="PTHR22916">
    <property type="entry name" value="GLYCOSYLTRANSFERASE"/>
    <property type="match status" value="1"/>
</dbReference>
<name>A0A0H5SIU8_HERHM</name>
<dbReference type="Gene3D" id="3.90.550.10">
    <property type="entry name" value="Spore Coat Polysaccharide Biosynthesis Protein SpsA, Chain A"/>
    <property type="match status" value="1"/>
</dbReference>
<dbReference type="Pfam" id="PF00535">
    <property type="entry name" value="Glycos_transf_2"/>
    <property type="match status" value="1"/>
</dbReference>
<reference evidence="4 5" key="1">
    <citation type="submission" date="2015-06" db="EMBL/GenBank/DDBJ databases">
        <authorList>
            <person name="Wibberg Daniel"/>
        </authorList>
    </citation>
    <scope>NUCLEOTIDE SEQUENCE [LARGE SCALE GENOMIC DNA]</scope>
    <source>
        <strain evidence="4 5">T3/55T</strain>
    </source>
</reference>
<accession>A0A0H5SIU8</accession>
<keyword evidence="5" id="KW-1185">Reference proteome</keyword>
<evidence type="ECO:0000313" key="5">
    <source>
        <dbReference type="Proteomes" id="UP000236497"/>
    </source>
</evidence>
<keyword evidence="1" id="KW-0328">Glycosyltransferase</keyword>
<sequence length="324" mass="38533">MKTKPLVSVIVAVSNNEETLYGCIESIIGQSYANLEIILMVNNSKDCINLICHNLTLMDFRIRIVNYSPDNKDNEKLSAFYEGLKHANGNYVAFVDSNDRLHKDMIRILARICLKYKCRIACCKTGTKKDSNTRYLSERGKIRVYKRTPAFMSRKFTYDLYGKVFDIALFEDLSMSDFYMYPLYYRTEKISETERKMYFKDPEIGFNSEIKLCLDTVMKYYKDRIQYFKNSESDLLNLTHEYYCEFLGDYYIYQLKIKEDPKSLENARAEFRKEYGIVRHIKTTPFYTRMRLGLIYYLPKFYLALIKICRINNKLTMINNLKRL</sequence>
<organism evidence="4 5">
    <name type="scientific">Herbinix hemicellulosilytica</name>
    <dbReference type="NCBI Taxonomy" id="1564487"/>
    <lineage>
        <taxon>Bacteria</taxon>
        <taxon>Bacillati</taxon>
        <taxon>Bacillota</taxon>
        <taxon>Clostridia</taxon>
        <taxon>Lachnospirales</taxon>
        <taxon>Lachnospiraceae</taxon>
        <taxon>Herbinix</taxon>
    </lineage>
</organism>
<dbReference type="CDD" id="cd00761">
    <property type="entry name" value="Glyco_tranf_GTA_type"/>
    <property type="match status" value="1"/>
</dbReference>
<dbReference type="AlphaFoldDB" id="A0A0H5SIU8"/>
<dbReference type="InterPro" id="IPR029044">
    <property type="entry name" value="Nucleotide-diphossugar_trans"/>
</dbReference>
<dbReference type="PANTHER" id="PTHR22916:SF51">
    <property type="entry name" value="GLYCOSYLTRANSFERASE EPSH-RELATED"/>
    <property type="match status" value="1"/>
</dbReference>
<dbReference type="GO" id="GO:0016757">
    <property type="term" value="F:glycosyltransferase activity"/>
    <property type="evidence" value="ECO:0007669"/>
    <property type="project" value="UniProtKB-KW"/>
</dbReference>
<keyword evidence="2" id="KW-0808">Transferase</keyword>
<dbReference type="SUPFAM" id="SSF53448">
    <property type="entry name" value="Nucleotide-diphospho-sugar transferases"/>
    <property type="match status" value="1"/>
</dbReference>